<dbReference type="EnsemblPlants" id="OB02G31470.1">
    <property type="protein sequence ID" value="OB02G31470.1"/>
    <property type="gene ID" value="OB02G31470"/>
</dbReference>
<dbReference type="AlphaFoldDB" id="J3LET0"/>
<reference evidence="1" key="1">
    <citation type="submission" date="2013-04" db="UniProtKB">
        <authorList>
            <consortium name="EnsemblPlants"/>
        </authorList>
    </citation>
    <scope>IDENTIFICATION</scope>
</reference>
<protein>
    <submittedName>
        <fullName evidence="1">Uncharacterized protein</fullName>
    </submittedName>
</protein>
<name>J3LET0_ORYBR</name>
<keyword evidence="2" id="KW-1185">Reference proteome</keyword>
<dbReference type="HOGENOM" id="CLU_2188004_0_0_1"/>
<dbReference type="Gramene" id="OB02G31470.1">
    <property type="protein sequence ID" value="OB02G31470.1"/>
    <property type="gene ID" value="OB02G31470"/>
</dbReference>
<dbReference type="Proteomes" id="UP000006038">
    <property type="component" value="Unassembled WGS sequence"/>
</dbReference>
<accession>J3LET0</accession>
<proteinExistence type="predicted"/>
<evidence type="ECO:0000313" key="1">
    <source>
        <dbReference type="EnsemblPlants" id="OB02G31470.1"/>
    </source>
</evidence>
<sequence>MAINRHSKTQSHQKITMTTQFPCYIQPPGNNRCAFYVMKYIMYFIDDGLIFLDDKELNMKRASHFFQGGNWIETTEDYILQLVLRVVHMFNICHLRDGVSEDSSIGFFL</sequence>
<organism evidence="1">
    <name type="scientific">Oryza brachyantha</name>
    <name type="common">malo sina</name>
    <dbReference type="NCBI Taxonomy" id="4533"/>
    <lineage>
        <taxon>Eukaryota</taxon>
        <taxon>Viridiplantae</taxon>
        <taxon>Streptophyta</taxon>
        <taxon>Embryophyta</taxon>
        <taxon>Tracheophyta</taxon>
        <taxon>Spermatophyta</taxon>
        <taxon>Magnoliopsida</taxon>
        <taxon>Liliopsida</taxon>
        <taxon>Poales</taxon>
        <taxon>Poaceae</taxon>
        <taxon>BOP clade</taxon>
        <taxon>Oryzoideae</taxon>
        <taxon>Oryzeae</taxon>
        <taxon>Oryzinae</taxon>
        <taxon>Oryza</taxon>
    </lineage>
</organism>
<evidence type="ECO:0000313" key="2">
    <source>
        <dbReference type="Proteomes" id="UP000006038"/>
    </source>
</evidence>